<dbReference type="InterPro" id="IPR005516">
    <property type="entry name" value="Remorin_C"/>
</dbReference>
<protein>
    <recommendedName>
        <fullName evidence="3">Remorin C-terminal domain-containing protein</fullName>
    </recommendedName>
</protein>
<dbReference type="PANTHER" id="PTHR31471:SF51">
    <property type="entry name" value="REMORIN FAMILY PROTEIN"/>
    <property type="match status" value="1"/>
</dbReference>
<name>A0A8S0V6P9_OLEEU</name>
<evidence type="ECO:0000313" key="5">
    <source>
        <dbReference type="Proteomes" id="UP000594638"/>
    </source>
</evidence>
<evidence type="ECO:0000256" key="1">
    <source>
        <dbReference type="ARBA" id="ARBA00005711"/>
    </source>
</evidence>
<feature type="region of interest" description="Disordered" evidence="2">
    <location>
        <begin position="81"/>
        <end position="198"/>
    </location>
</feature>
<feature type="compositionally biased region" description="Basic and acidic residues" evidence="2">
    <location>
        <begin position="254"/>
        <end position="263"/>
    </location>
</feature>
<sequence length="301" mass="33921">MERLIKQTRMKFSGAREESKEESSSIRDGKIKPQKTQSFRGEKKKSLQGWMRKRFSRSMSWDYDFRGEDYPVAVAAAAFAVESHEESTTMDQEKIPDYTTVGPAPSFREKPTSSDKKTTTTNKPEEACGGTTVRPAAPSFKKTPTISEPTSDIHLTEAVPPKNDAAGKTPSFPAPLPPPSVQIEQSSRKPGPGETDADAWEKAEMARIKQRHQKKIMVIENWANKKKKKAKNKLDRIQAELDKRRTRAMQSYHSDMKRIEDIAKGASANADKNRTNEEYKVKDKANKIRSTGKLPVIFICC</sequence>
<feature type="domain" description="Remorin C-terminal" evidence="3">
    <location>
        <begin position="194"/>
        <end position="295"/>
    </location>
</feature>
<dbReference type="PANTHER" id="PTHR31471">
    <property type="entry name" value="OS02G0116800 PROTEIN"/>
    <property type="match status" value="1"/>
</dbReference>
<dbReference type="Pfam" id="PF03763">
    <property type="entry name" value="Remorin_C"/>
    <property type="match status" value="1"/>
</dbReference>
<feature type="compositionally biased region" description="Basic and acidic residues" evidence="2">
    <location>
        <begin position="107"/>
        <end position="126"/>
    </location>
</feature>
<dbReference type="OrthoDB" id="1879425at2759"/>
<keyword evidence="5" id="KW-1185">Reference proteome</keyword>
<gene>
    <name evidence="4" type="ORF">OLEA9_A001097</name>
</gene>
<dbReference type="Gramene" id="OE9A001097T5">
    <property type="protein sequence ID" value="OE9A001097C5"/>
    <property type="gene ID" value="OE9A001097"/>
</dbReference>
<dbReference type="Proteomes" id="UP000594638">
    <property type="component" value="Unassembled WGS sequence"/>
</dbReference>
<evidence type="ECO:0000313" key="4">
    <source>
        <dbReference type="EMBL" id="CAA3028888.1"/>
    </source>
</evidence>
<comment type="caution">
    <text evidence="4">The sequence shown here is derived from an EMBL/GenBank/DDBJ whole genome shotgun (WGS) entry which is preliminary data.</text>
</comment>
<comment type="similarity">
    <text evidence="1">Belongs to the remorin family.</text>
</comment>
<dbReference type="Gramene" id="OE9A001097T4">
    <property type="protein sequence ID" value="OE9A001097C4"/>
    <property type="gene ID" value="OE9A001097"/>
</dbReference>
<reference evidence="4 5" key="1">
    <citation type="submission" date="2019-12" db="EMBL/GenBank/DDBJ databases">
        <authorList>
            <person name="Alioto T."/>
            <person name="Alioto T."/>
            <person name="Gomez Garrido J."/>
        </authorList>
    </citation>
    <scope>NUCLEOTIDE SEQUENCE [LARGE SCALE GENOMIC DNA]</scope>
</reference>
<evidence type="ECO:0000259" key="3">
    <source>
        <dbReference type="Pfam" id="PF03763"/>
    </source>
</evidence>
<proteinExistence type="inferred from homology"/>
<accession>A0A8S0V6P9</accession>
<dbReference type="EMBL" id="CACTIH010009274">
    <property type="protein sequence ID" value="CAA3028888.1"/>
    <property type="molecule type" value="Genomic_DNA"/>
</dbReference>
<feature type="compositionally biased region" description="Basic and acidic residues" evidence="2">
    <location>
        <begin position="14"/>
        <end position="31"/>
    </location>
</feature>
<feature type="region of interest" description="Disordered" evidence="2">
    <location>
        <begin position="245"/>
        <end position="275"/>
    </location>
</feature>
<feature type="compositionally biased region" description="Basic and acidic residues" evidence="2">
    <location>
        <begin position="82"/>
        <end position="96"/>
    </location>
</feature>
<organism evidence="4 5">
    <name type="scientific">Olea europaea subsp. europaea</name>
    <dbReference type="NCBI Taxonomy" id="158383"/>
    <lineage>
        <taxon>Eukaryota</taxon>
        <taxon>Viridiplantae</taxon>
        <taxon>Streptophyta</taxon>
        <taxon>Embryophyta</taxon>
        <taxon>Tracheophyta</taxon>
        <taxon>Spermatophyta</taxon>
        <taxon>Magnoliopsida</taxon>
        <taxon>eudicotyledons</taxon>
        <taxon>Gunneridae</taxon>
        <taxon>Pentapetalae</taxon>
        <taxon>asterids</taxon>
        <taxon>lamiids</taxon>
        <taxon>Lamiales</taxon>
        <taxon>Oleaceae</taxon>
        <taxon>Oleeae</taxon>
        <taxon>Olea</taxon>
    </lineage>
</organism>
<dbReference type="AlphaFoldDB" id="A0A8S0V6P9"/>
<evidence type="ECO:0000256" key="2">
    <source>
        <dbReference type="SAM" id="MobiDB-lite"/>
    </source>
</evidence>
<feature type="region of interest" description="Disordered" evidence="2">
    <location>
        <begin position="1"/>
        <end position="51"/>
    </location>
</feature>